<comment type="caution">
    <text evidence="2">The sequence shown here is derived from an EMBL/GenBank/DDBJ whole genome shotgun (WGS) entry which is preliminary data.</text>
</comment>
<sequence length="87" mass="9858">MREIQKEKLISCQLSFYPLGKEDYIDDIDQVLEIIQSSNLDYTINDMSTIMKGSSSLVYKTLQTITDKTTSNFTMCVVISNTCGCEI</sequence>
<accession>A0ABU0E312</accession>
<evidence type="ECO:0000313" key="2">
    <source>
        <dbReference type="EMBL" id="MDQ0361088.1"/>
    </source>
</evidence>
<reference evidence="2 3" key="1">
    <citation type="submission" date="2023-07" db="EMBL/GenBank/DDBJ databases">
        <title>Genomic Encyclopedia of Type Strains, Phase IV (KMG-IV): sequencing the most valuable type-strain genomes for metagenomic binning, comparative biology and taxonomic classification.</title>
        <authorList>
            <person name="Goeker M."/>
        </authorList>
    </citation>
    <scope>NUCLEOTIDE SEQUENCE [LARGE SCALE GENOMIC DNA]</scope>
    <source>
        <strain evidence="2 3">DSM 16784</strain>
    </source>
</reference>
<feature type="domain" description="Thiamin/hydroxymethyl pyrimidine-binding YkoF putative" evidence="1">
    <location>
        <begin position="11"/>
        <end position="83"/>
    </location>
</feature>
<dbReference type="EMBL" id="JAUSUR010000003">
    <property type="protein sequence ID" value="MDQ0361088.1"/>
    <property type="molecule type" value="Genomic_DNA"/>
</dbReference>
<evidence type="ECO:0000259" key="1">
    <source>
        <dbReference type="Pfam" id="PF07615"/>
    </source>
</evidence>
<name>A0ABU0E312_9FIRM</name>
<dbReference type="Pfam" id="PF07615">
    <property type="entry name" value="Ykof"/>
    <property type="match status" value="1"/>
</dbReference>
<dbReference type="Gene3D" id="3.30.70.930">
    <property type="match status" value="1"/>
</dbReference>
<dbReference type="InterPro" id="IPR011522">
    <property type="entry name" value="Thiamin/HMP-bd_put_YkoF"/>
</dbReference>
<proteinExistence type="predicted"/>
<keyword evidence="3" id="KW-1185">Reference proteome</keyword>
<organism evidence="2 3">
    <name type="scientific">Breznakia pachnodae</name>
    <dbReference type="NCBI Taxonomy" id="265178"/>
    <lineage>
        <taxon>Bacteria</taxon>
        <taxon>Bacillati</taxon>
        <taxon>Bacillota</taxon>
        <taxon>Erysipelotrichia</taxon>
        <taxon>Erysipelotrichales</taxon>
        <taxon>Erysipelotrichaceae</taxon>
        <taxon>Breznakia</taxon>
    </lineage>
</organism>
<dbReference type="SUPFAM" id="SSF89957">
    <property type="entry name" value="MTH1187/YkoF-like"/>
    <property type="match status" value="1"/>
</dbReference>
<gene>
    <name evidence="2" type="ORF">J2S15_001835</name>
</gene>
<dbReference type="InterPro" id="IPR029756">
    <property type="entry name" value="MTH1187/YkoF-like"/>
</dbReference>
<dbReference type="Proteomes" id="UP001230220">
    <property type="component" value="Unassembled WGS sequence"/>
</dbReference>
<evidence type="ECO:0000313" key="3">
    <source>
        <dbReference type="Proteomes" id="UP001230220"/>
    </source>
</evidence>
<protein>
    <submittedName>
        <fullName evidence="2">Uncharacterized protein YqgV (UPF0045/DUF77 family)</fullName>
    </submittedName>
</protein>
<dbReference type="RefSeq" id="WP_307407523.1">
    <property type="nucleotide sequence ID" value="NZ_JAUSUR010000003.1"/>
</dbReference>